<feature type="transmembrane region" description="Helical" evidence="7">
    <location>
        <begin position="146"/>
        <end position="169"/>
    </location>
</feature>
<feature type="transmembrane region" description="Helical" evidence="7">
    <location>
        <begin position="320"/>
        <end position="341"/>
    </location>
</feature>
<name>A0A5A5T9B6_9CHLR</name>
<dbReference type="PANTHER" id="PTHR43266:SF2">
    <property type="entry name" value="MAJOR FACILITATOR SUPERFAMILY (MFS) PROFILE DOMAIN-CONTAINING PROTEIN"/>
    <property type="match status" value="1"/>
</dbReference>
<evidence type="ECO:0000313" key="9">
    <source>
        <dbReference type="Proteomes" id="UP000322530"/>
    </source>
</evidence>
<evidence type="ECO:0000256" key="3">
    <source>
        <dbReference type="ARBA" id="ARBA00022475"/>
    </source>
</evidence>
<keyword evidence="9" id="KW-1185">Reference proteome</keyword>
<feature type="transmembrane region" description="Helical" evidence="7">
    <location>
        <begin position="49"/>
        <end position="68"/>
    </location>
</feature>
<protein>
    <submittedName>
        <fullName evidence="8">Permease</fullName>
    </submittedName>
</protein>
<feature type="transmembrane region" description="Helical" evidence="7">
    <location>
        <begin position="353"/>
        <end position="376"/>
    </location>
</feature>
<dbReference type="AlphaFoldDB" id="A0A5A5T9B6"/>
<keyword evidence="6 7" id="KW-0472">Membrane</keyword>
<accession>A0A5A5T9B6</accession>
<keyword evidence="3" id="KW-1003">Cell membrane</keyword>
<evidence type="ECO:0000256" key="7">
    <source>
        <dbReference type="SAM" id="Phobius"/>
    </source>
</evidence>
<feature type="transmembrane region" description="Helical" evidence="7">
    <location>
        <begin position="263"/>
        <end position="282"/>
    </location>
</feature>
<dbReference type="CDD" id="cd06173">
    <property type="entry name" value="MFS_MefA_like"/>
    <property type="match status" value="1"/>
</dbReference>
<dbReference type="RefSeq" id="WP_149401007.1">
    <property type="nucleotide sequence ID" value="NZ_BIXY01000017.1"/>
</dbReference>
<dbReference type="Proteomes" id="UP000322530">
    <property type="component" value="Unassembled WGS sequence"/>
</dbReference>
<feature type="transmembrane region" description="Helical" evidence="7">
    <location>
        <begin position="229"/>
        <end position="251"/>
    </location>
</feature>
<proteinExistence type="predicted"/>
<evidence type="ECO:0000256" key="4">
    <source>
        <dbReference type="ARBA" id="ARBA00022692"/>
    </source>
</evidence>
<dbReference type="Pfam" id="PF07690">
    <property type="entry name" value="MFS_1"/>
    <property type="match status" value="1"/>
</dbReference>
<feature type="transmembrane region" description="Helical" evidence="7">
    <location>
        <begin position="107"/>
        <end position="134"/>
    </location>
</feature>
<dbReference type="SUPFAM" id="SSF103473">
    <property type="entry name" value="MFS general substrate transporter"/>
    <property type="match status" value="1"/>
</dbReference>
<dbReference type="Gene3D" id="1.20.1250.20">
    <property type="entry name" value="MFS general substrate transporter like domains"/>
    <property type="match status" value="1"/>
</dbReference>
<keyword evidence="5 7" id="KW-1133">Transmembrane helix</keyword>
<keyword evidence="4 7" id="KW-0812">Transmembrane</keyword>
<evidence type="ECO:0000256" key="5">
    <source>
        <dbReference type="ARBA" id="ARBA00022989"/>
    </source>
</evidence>
<evidence type="ECO:0000256" key="1">
    <source>
        <dbReference type="ARBA" id="ARBA00004651"/>
    </source>
</evidence>
<gene>
    <name evidence="8" type="ORF">KDI_15660</name>
</gene>
<sequence length="422" mass="46848">MTCHEQEEKVKLSLSASLVLTAVFISNIGNGMNTITVGRALYDKTGNVLAFGIVIIIQYFINSLMYIFSGTLVDRHSPKLVCILADVVRGIFICIASFFVLSQQGQWWIFVSVIVINIITPFYNSATFALAPVIAPGPTLIRYNTLFVALLQAGQLIGTALVGFILEYFHVSVSFGLDGLSYLLSAIVIGMAYIPRVDIKLPECHRFWLNDLYNDWREIRCCLRLNTALFLHIILCAGDFLAVNFINLSYVPMVTLWYGNNNYWLSIFDGSFAIGAILATFIAPRIMKYRDVRVVTALCLGLEALFFACLSAVHIPYVTIIAMLGLGISNASSIIILMTYLQRRIVGPIKGRIAAIRQLIISLFTVALIPFISYAYSFSVNGGLLLSGVVCFVFSGSLFMFSRQRFFGYALLEDKDISSFSS</sequence>
<feature type="transmembrane region" description="Helical" evidence="7">
    <location>
        <begin position="80"/>
        <end position="101"/>
    </location>
</feature>
<feature type="transmembrane region" description="Helical" evidence="7">
    <location>
        <begin position="382"/>
        <end position="401"/>
    </location>
</feature>
<dbReference type="EMBL" id="BIXY01000017">
    <property type="protein sequence ID" value="GCF08002.1"/>
    <property type="molecule type" value="Genomic_DNA"/>
</dbReference>
<dbReference type="GO" id="GO:0022857">
    <property type="term" value="F:transmembrane transporter activity"/>
    <property type="evidence" value="ECO:0007669"/>
    <property type="project" value="InterPro"/>
</dbReference>
<feature type="transmembrane region" description="Helical" evidence="7">
    <location>
        <begin position="12"/>
        <end position="29"/>
    </location>
</feature>
<organism evidence="8 9">
    <name type="scientific">Dictyobacter arantiisoli</name>
    <dbReference type="NCBI Taxonomy" id="2014874"/>
    <lineage>
        <taxon>Bacteria</taxon>
        <taxon>Bacillati</taxon>
        <taxon>Chloroflexota</taxon>
        <taxon>Ktedonobacteria</taxon>
        <taxon>Ktedonobacterales</taxon>
        <taxon>Dictyobacteraceae</taxon>
        <taxon>Dictyobacter</taxon>
    </lineage>
</organism>
<dbReference type="InterPro" id="IPR036259">
    <property type="entry name" value="MFS_trans_sf"/>
</dbReference>
<evidence type="ECO:0000256" key="6">
    <source>
        <dbReference type="ARBA" id="ARBA00023136"/>
    </source>
</evidence>
<reference evidence="8 9" key="1">
    <citation type="submission" date="2019-01" db="EMBL/GenBank/DDBJ databases">
        <title>Draft genome sequence of Dictyobacter sp. Uno17.</title>
        <authorList>
            <person name="Wang C.M."/>
            <person name="Zheng Y."/>
            <person name="Sakai Y."/>
            <person name="Abe K."/>
            <person name="Yokota A."/>
            <person name="Yabe S."/>
        </authorList>
    </citation>
    <scope>NUCLEOTIDE SEQUENCE [LARGE SCALE GENOMIC DNA]</scope>
    <source>
        <strain evidence="8 9">Uno17</strain>
    </source>
</reference>
<evidence type="ECO:0000313" key="8">
    <source>
        <dbReference type="EMBL" id="GCF08002.1"/>
    </source>
</evidence>
<evidence type="ECO:0000256" key="2">
    <source>
        <dbReference type="ARBA" id="ARBA00022448"/>
    </source>
</evidence>
<comment type="subcellular location">
    <subcellularLocation>
        <location evidence="1">Cell membrane</location>
        <topology evidence="1">Multi-pass membrane protein</topology>
    </subcellularLocation>
</comment>
<keyword evidence="2" id="KW-0813">Transport</keyword>
<dbReference type="GO" id="GO:0005886">
    <property type="term" value="C:plasma membrane"/>
    <property type="evidence" value="ECO:0007669"/>
    <property type="project" value="UniProtKB-SubCell"/>
</dbReference>
<dbReference type="PANTHER" id="PTHR43266">
    <property type="entry name" value="MACROLIDE-EFFLUX PROTEIN"/>
    <property type="match status" value="1"/>
</dbReference>
<feature type="transmembrane region" description="Helical" evidence="7">
    <location>
        <begin position="294"/>
        <end position="314"/>
    </location>
</feature>
<dbReference type="InterPro" id="IPR011701">
    <property type="entry name" value="MFS"/>
</dbReference>
<dbReference type="OrthoDB" id="9775268at2"/>
<feature type="transmembrane region" description="Helical" evidence="7">
    <location>
        <begin position="175"/>
        <end position="194"/>
    </location>
</feature>
<comment type="caution">
    <text evidence="8">The sequence shown here is derived from an EMBL/GenBank/DDBJ whole genome shotgun (WGS) entry which is preliminary data.</text>
</comment>